<dbReference type="Gene3D" id="1.10.10.10">
    <property type="entry name" value="Winged helix-like DNA-binding domain superfamily/Winged helix DNA-binding domain"/>
    <property type="match status" value="1"/>
</dbReference>
<dbReference type="PANTHER" id="PTHR34580">
    <property type="match status" value="1"/>
</dbReference>
<dbReference type="InterPro" id="IPR051534">
    <property type="entry name" value="CBASS_pafABC_assoc_protein"/>
</dbReference>
<protein>
    <submittedName>
        <fullName evidence="4">Transcriptional regulator</fullName>
    </submittedName>
</protein>
<organism evidence="4 5">
    <name type="scientific">Clostridium isatidis</name>
    <dbReference type="NCBI Taxonomy" id="182773"/>
    <lineage>
        <taxon>Bacteria</taxon>
        <taxon>Bacillati</taxon>
        <taxon>Bacillota</taxon>
        <taxon>Clostridia</taxon>
        <taxon>Eubacteriales</taxon>
        <taxon>Clostridiaceae</taxon>
        <taxon>Clostridium</taxon>
    </lineage>
</organism>
<evidence type="ECO:0000313" key="5">
    <source>
        <dbReference type="Proteomes" id="UP000264883"/>
    </source>
</evidence>
<dbReference type="InterPro" id="IPR036388">
    <property type="entry name" value="WH-like_DNA-bd_sf"/>
</dbReference>
<keyword evidence="2" id="KW-0804">Transcription</keyword>
<dbReference type="InterPro" id="IPR001034">
    <property type="entry name" value="DeoR_HTH"/>
</dbReference>
<evidence type="ECO:0000313" key="4">
    <source>
        <dbReference type="EMBL" id="ASW42782.1"/>
    </source>
</evidence>
<dbReference type="GO" id="GO:0003700">
    <property type="term" value="F:DNA-binding transcription factor activity"/>
    <property type="evidence" value="ECO:0007669"/>
    <property type="project" value="InterPro"/>
</dbReference>
<dbReference type="Pfam" id="PF08279">
    <property type="entry name" value="HTH_11"/>
    <property type="match status" value="1"/>
</dbReference>
<reference evidence="4 5" key="1">
    <citation type="submission" date="2016-08" db="EMBL/GenBank/DDBJ databases">
        <title>Complete Genome Sequence Of The Indigo Reducing Clostridium isatidis DSM15098.</title>
        <authorList>
            <person name="Little G.T."/>
            <person name="Minton N.P."/>
        </authorList>
    </citation>
    <scope>NUCLEOTIDE SEQUENCE [LARGE SCALE GENOMIC DNA]</scope>
    <source>
        <strain evidence="4 5">DSM 15098</strain>
    </source>
</reference>
<dbReference type="AlphaFoldDB" id="A0A343JB74"/>
<dbReference type="Pfam" id="PF13280">
    <property type="entry name" value="WYL"/>
    <property type="match status" value="1"/>
</dbReference>
<dbReference type="OrthoDB" id="9815009at2"/>
<feature type="domain" description="HTH deoR-type" evidence="3">
    <location>
        <begin position="2"/>
        <end position="57"/>
    </location>
</feature>
<dbReference type="InterPro" id="IPR013196">
    <property type="entry name" value="HTH_11"/>
</dbReference>
<dbReference type="Pfam" id="PF25583">
    <property type="entry name" value="WCX"/>
    <property type="match status" value="1"/>
</dbReference>
<name>A0A343JB74_9CLOT</name>
<dbReference type="InterPro" id="IPR036390">
    <property type="entry name" value="WH_DNA-bd_sf"/>
</dbReference>
<dbReference type="PIRSF" id="PIRSF016838">
    <property type="entry name" value="PafC"/>
    <property type="match status" value="1"/>
</dbReference>
<dbReference type="KEGG" id="cia:BEN51_04620"/>
<dbReference type="EMBL" id="CP016786">
    <property type="protein sequence ID" value="ASW42782.1"/>
    <property type="molecule type" value="Genomic_DNA"/>
</dbReference>
<dbReference type="InterPro" id="IPR028349">
    <property type="entry name" value="PafC-like"/>
</dbReference>
<dbReference type="SUPFAM" id="SSF46785">
    <property type="entry name" value="Winged helix' DNA-binding domain"/>
    <property type="match status" value="1"/>
</dbReference>
<dbReference type="RefSeq" id="WP_119864915.1">
    <property type="nucleotide sequence ID" value="NZ_CP016786.1"/>
</dbReference>
<dbReference type="Proteomes" id="UP000264883">
    <property type="component" value="Chromosome"/>
</dbReference>
<evidence type="ECO:0000256" key="2">
    <source>
        <dbReference type="ARBA" id="ARBA00023163"/>
    </source>
</evidence>
<dbReference type="PANTHER" id="PTHR34580:SF1">
    <property type="entry name" value="PROTEIN PAFC"/>
    <property type="match status" value="1"/>
</dbReference>
<evidence type="ECO:0000259" key="3">
    <source>
        <dbReference type="PROSITE" id="PS51000"/>
    </source>
</evidence>
<gene>
    <name evidence="4" type="ORF">BEN51_04620</name>
</gene>
<dbReference type="InterPro" id="IPR026881">
    <property type="entry name" value="WYL_dom"/>
</dbReference>
<dbReference type="SMART" id="SM00420">
    <property type="entry name" value="HTH_DEOR"/>
    <property type="match status" value="1"/>
</dbReference>
<accession>A0A343JB74</accession>
<dbReference type="PROSITE" id="PS52050">
    <property type="entry name" value="WYL"/>
    <property type="match status" value="1"/>
</dbReference>
<keyword evidence="5" id="KW-1185">Reference proteome</keyword>
<sequence>MKTDRLIAIIMLLLQHKKISASKLAEMFEVSTRTIYRDIEAINLAGIPIVTYPGANGGVGIMEEFKINNKFFTTSEIEKMLLGLGSISQIISNNELKNTLAKVKSLIPASNLRDIELKSNQISIDITPWIGNKNFHPNFEKIKEALNENKYISFDYLNNKGEKSKRKIEPYRLLLKEGYWYLQAYCTEKEDFRTFKLSRMSKVEILEENFIPRDFDFNALATIKNSGKKIIKIKLIVDELLRDRMIELCGEENIKPWKEKKLIVDFPFIDDEYSYNILLGFGDKCECIAPASIREKLIKKIEDLLKIYNK</sequence>
<keyword evidence="1" id="KW-0805">Transcription regulation</keyword>
<proteinExistence type="predicted"/>
<evidence type="ECO:0000256" key="1">
    <source>
        <dbReference type="ARBA" id="ARBA00023015"/>
    </source>
</evidence>
<dbReference type="PROSITE" id="PS51000">
    <property type="entry name" value="HTH_DEOR_2"/>
    <property type="match status" value="1"/>
</dbReference>
<dbReference type="InterPro" id="IPR057727">
    <property type="entry name" value="WCX_dom"/>
</dbReference>